<evidence type="ECO:0000313" key="4">
    <source>
        <dbReference type="EMBL" id="WXC77081.1"/>
    </source>
</evidence>
<dbReference type="EMBL" id="CP147711">
    <property type="protein sequence ID" value="WXC77081.1"/>
    <property type="molecule type" value="Genomic_DNA"/>
</dbReference>
<gene>
    <name evidence="3" type="ORF">HAP48_018335</name>
    <name evidence="4" type="ORF">WDK88_26865</name>
</gene>
<dbReference type="Gene3D" id="2.40.10.170">
    <property type="match status" value="1"/>
</dbReference>
<dbReference type="EMBL" id="JAAOLE020000001">
    <property type="protein sequence ID" value="NVI44872.1"/>
    <property type="molecule type" value="Genomic_DNA"/>
</dbReference>
<dbReference type="Pfam" id="PF02559">
    <property type="entry name" value="CarD_TRCF_RID"/>
    <property type="match status" value="1"/>
</dbReference>
<dbReference type="GO" id="GO:0009303">
    <property type="term" value="P:rRNA transcription"/>
    <property type="evidence" value="ECO:0007669"/>
    <property type="project" value="TreeGrafter"/>
</dbReference>
<reference evidence="4" key="3">
    <citation type="submission" date="2024-03" db="EMBL/GenBank/DDBJ databases">
        <authorList>
            <person name="Bromfield E.S.P."/>
            <person name="Cloutier S."/>
        </authorList>
    </citation>
    <scope>NUCLEOTIDE SEQUENCE</scope>
    <source>
        <strain evidence="4">5S5</strain>
    </source>
</reference>
<feature type="region of interest" description="Disordered" evidence="1">
    <location>
        <begin position="1"/>
        <end position="29"/>
    </location>
</feature>
<evidence type="ECO:0000256" key="1">
    <source>
        <dbReference type="SAM" id="MobiDB-lite"/>
    </source>
</evidence>
<organism evidence="3">
    <name type="scientific">Bradyrhizobium septentrionale</name>
    <dbReference type="NCBI Taxonomy" id="1404411"/>
    <lineage>
        <taxon>Bacteria</taxon>
        <taxon>Pseudomonadati</taxon>
        <taxon>Pseudomonadota</taxon>
        <taxon>Alphaproteobacteria</taxon>
        <taxon>Hyphomicrobiales</taxon>
        <taxon>Nitrobacteraceae</taxon>
        <taxon>Bradyrhizobium</taxon>
    </lineage>
</organism>
<dbReference type="InterPro" id="IPR052531">
    <property type="entry name" value="CarD-like_regulator"/>
</dbReference>
<dbReference type="InterPro" id="IPR048792">
    <property type="entry name" value="CarD_C"/>
</dbReference>
<dbReference type="Pfam" id="PF21095">
    <property type="entry name" value="CarD_C"/>
    <property type="match status" value="1"/>
</dbReference>
<name>A0A973VZJ4_9BRAD</name>
<reference evidence="3" key="1">
    <citation type="submission" date="2020-06" db="EMBL/GenBank/DDBJ databases">
        <title>Whole Genome Sequence of Bradyrhizobium sp. Strain 1S1.</title>
        <authorList>
            <person name="Bromfield E.S.P."/>
            <person name="Cloutier S."/>
        </authorList>
    </citation>
    <scope>NUCLEOTIDE SEQUENCE [LARGE SCALE GENOMIC DNA]</scope>
    <source>
        <strain evidence="3">1S1</strain>
    </source>
</reference>
<protein>
    <submittedName>
        <fullName evidence="3">CarD family transcriptional regulator</fullName>
    </submittedName>
</protein>
<sequence length="201" mass="22172">MNFDNRSTSNYSNHTHSASANPVDETTESQSAEMRFGFKATDLIVYPAHGVGQIVAIEEQTVAGACLEFFVVYFVKSKMTLRVPTRKAASAGMRKPSDPAAIQQMRRILGQAPHKARGNWSRLAQEYESKINSGNIVAIAEVMRDLYRPAVNPEQSYSERQLYAAAVDRLSGEVALVSGMTEAEAVRELESLMLAEVRRSA</sequence>
<evidence type="ECO:0000313" key="3">
    <source>
        <dbReference type="EMBL" id="NVI44872.1"/>
    </source>
</evidence>
<dbReference type="PANTHER" id="PTHR38447">
    <property type="entry name" value="TRANSCRIPTION FACTOR YDEB-RELATED"/>
    <property type="match status" value="1"/>
</dbReference>
<dbReference type="Gene3D" id="1.20.58.1290">
    <property type="entry name" value="CarD-like, C-terminal domain"/>
    <property type="match status" value="1"/>
</dbReference>
<dbReference type="PANTHER" id="PTHR38447:SF1">
    <property type="entry name" value="RNA POLYMERASE-BINDING TRANSCRIPTION FACTOR CARD"/>
    <property type="match status" value="1"/>
</dbReference>
<keyword evidence="5" id="KW-1185">Reference proteome</keyword>
<evidence type="ECO:0000313" key="5">
    <source>
        <dbReference type="Proteomes" id="UP001432046"/>
    </source>
</evidence>
<dbReference type="AlphaFoldDB" id="A0A973VZJ4"/>
<feature type="compositionally biased region" description="Polar residues" evidence="1">
    <location>
        <begin position="1"/>
        <end position="20"/>
    </location>
</feature>
<dbReference type="SUPFAM" id="SSF141259">
    <property type="entry name" value="CarD-like"/>
    <property type="match status" value="1"/>
</dbReference>
<dbReference type="InterPro" id="IPR003711">
    <property type="entry name" value="CarD-like/TRCF_RID"/>
</dbReference>
<dbReference type="InterPro" id="IPR036101">
    <property type="entry name" value="CarD-like/TRCF_RID_sf"/>
</dbReference>
<evidence type="ECO:0000259" key="2">
    <source>
        <dbReference type="SMART" id="SM01058"/>
    </source>
</evidence>
<feature type="domain" description="CarD-like/TRCF RNAP-interacting" evidence="2">
    <location>
        <begin position="37"/>
        <end position="147"/>
    </location>
</feature>
<dbReference type="Proteomes" id="UP001432046">
    <property type="component" value="Chromosome"/>
</dbReference>
<dbReference type="RefSeq" id="WP_166204303.1">
    <property type="nucleotide sequence ID" value="NZ_CP088285.1"/>
</dbReference>
<reference evidence="4" key="2">
    <citation type="journal article" date="2021" name="Int. J. Syst. Evol. Microbiol.">
        <title>Bradyrhizobium septentrionale sp. nov. (sv. septentrionale) and Bradyrhizobium quebecense sp. nov. (sv. septentrionale) associated with legumes native to Canada possess rearranged symbiosis genes and numerous insertion sequences.</title>
        <authorList>
            <person name="Bromfield E.S.P."/>
            <person name="Cloutier S."/>
        </authorList>
    </citation>
    <scope>NUCLEOTIDE SEQUENCE</scope>
    <source>
        <strain evidence="4">5S5</strain>
    </source>
</reference>
<proteinExistence type="predicted"/>
<accession>A0A973VZJ4</accession>
<dbReference type="SMART" id="SM01058">
    <property type="entry name" value="CarD_TRCF"/>
    <property type="match status" value="1"/>
</dbReference>
<dbReference type="InterPro" id="IPR042215">
    <property type="entry name" value="CarD-like_C"/>
</dbReference>